<dbReference type="RefSeq" id="XP_047018502.1">
    <property type="nucleotide sequence ID" value="XM_047162546.2"/>
</dbReference>
<dbReference type="CDD" id="cd20351">
    <property type="entry name" value="Rcat_RBR_HOIP"/>
    <property type="match status" value="1"/>
</dbReference>
<dbReference type="SUPFAM" id="SSF57850">
    <property type="entry name" value="RING/U-box"/>
    <property type="match status" value="3"/>
</dbReference>
<dbReference type="GO" id="GO:1990450">
    <property type="term" value="F:linear polyubiquitin binding"/>
    <property type="evidence" value="ECO:0007669"/>
    <property type="project" value="TreeGrafter"/>
</dbReference>
<evidence type="ECO:0000256" key="6">
    <source>
        <dbReference type="ARBA" id="ARBA00022833"/>
    </source>
</evidence>
<feature type="domain" description="RING-type" evidence="11">
    <location>
        <begin position="443"/>
        <end position="726"/>
    </location>
</feature>
<keyword evidence="12" id="KW-1185">Reference proteome</keyword>
<dbReference type="InterPro" id="IPR047540">
    <property type="entry name" value="BRcat_RBR_RNF31-like"/>
</dbReference>
<dbReference type="InterPro" id="IPR047541">
    <property type="entry name" value="RNF31_RBR_mRING-HC-like"/>
</dbReference>
<dbReference type="CDD" id="cd20337">
    <property type="entry name" value="BRcat_RBR_HOIP"/>
    <property type="match status" value="1"/>
</dbReference>
<feature type="compositionally biased region" description="Low complexity" evidence="8">
    <location>
        <begin position="190"/>
        <end position="203"/>
    </location>
</feature>
<dbReference type="InterPro" id="IPR047542">
    <property type="entry name" value="Rcat_RBR_RNF31-like"/>
</dbReference>
<dbReference type="GO" id="GO:0070530">
    <property type="term" value="F:K63-linked polyubiquitin modification-dependent protein binding"/>
    <property type="evidence" value="ECO:0007669"/>
    <property type="project" value="TreeGrafter"/>
</dbReference>
<dbReference type="PROSITE" id="PS51322">
    <property type="entry name" value="UEV"/>
    <property type="match status" value="1"/>
</dbReference>
<keyword evidence="5" id="KW-0833">Ubl conjugation pathway</keyword>
<dbReference type="InterPro" id="IPR012677">
    <property type="entry name" value="Nucleotide-bd_a/b_plait_sf"/>
</dbReference>
<dbReference type="InterPro" id="IPR016135">
    <property type="entry name" value="UBQ-conjugating_enzyme/RWD"/>
</dbReference>
<reference evidence="13" key="2">
    <citation type="submission" date="2025-08" db="UniProtKB">
        <authorList>
            <consortium name="RefSeq"/>
        </authorList>
    </citation>
    <scope>IDENTIFICATION</scope>
    <source>
        <tissue evidence="13">Blood</tissue>
    </source>
</reference>
<dbReference type="KEGG" id="ipu:108280771"/>
<dbReference type="GeneID" id="108280771"/>
<evidence type="ECO:0000256" key="7">
    <source>
        <dbReference type="PROSITE-ProRule" id="PRU00175"/>
    </source>
</evidence>
<dbReference type="InterPro" id="IPR008883">
    <property type="entry name" value="UEV_N"/>
</dbReference>
<dbReference type="PROSITE" id="PS50089">
    <property type="entry name" value="ZF_RING_2"/>
    <property type="match status" value="1"/>
</dbReference>
<feature type="domain" description="UEV" evidence="10">
    <location>
        <begin position="5"/>
        <end position="149"/>
    </location>
</feature>
<dbReference type="CDD" id="cd11685">
    <property type="entry name" value="UEV_TSG101-like"/>
    <property type="match status" value="1"/>
</dbReference>
<dbReference type="GO" id="GO:0015031">
    <property type="term" value="P:protein transport"/>
    <property type="evidence" value="ECO:0007669"/>
    <property type="project" value="InterPro"/>
</dbReference>
<keyword evidence="2" id="KW-0479">Metal-binding</keyword>
<dbReference type="GO" id="GO:0061630">
    <property type="term" value="F:ubiquitin protein ligase activity"/>
    <property type="evidence" value="ECO:0007669"/>
    <property type="project" value="TreeGrafter"/>
</dbReference>
<dbReference type="InterPro" id="IPR044066">
    <property type="entry name" value="TRIAD_supradom"/>
</dbReference>
<dbReference type="Pfam" id="PF22191">
    <property type="entry name" value="IBR_1"/>
    <property type="match status" value="1"/>
</dbReference>
<dbReference type="Gene3D" id="3.30.40.10">
    <property type="entry name" value="Zinc/RING finger domain, C3HC4 (zinc finger)"/>
    <property type="match status" value="1"/>
</dbReference>
<dbReference type="InterPro" id="IPR013083">
    <property type="entry name" value="Znf_RING/FYVE/PHD"/>
</dbReference>
<evidence type="ECO:0000313" key="13">
    <source>
        <dbReference type="RefSeq" id="XP_047018502.1"/>
    </source>
</evidence>
<dbReference type="GO" id="GO:0071797">
    <property type="term" value="C:LUBAC complex"/>
    <property type="evidence" value="ECO:0007669"/>
    <property type="project" value="InterPro"/>
</dbReference>
<evidence type="ECO:0000259" key="10">
    <source>
        <dbReference type="PROSITE" id="PS51322"/>
    </source>
</evidence>
<keyword evidence="3" id="KW-0677">Repeat</keyword>
<protein>
    <submittedName>
        <fullName evidence="13">Uncharacterized protein si:dkey-181m9.8 isoform X1</fullName>
    </submittedName>
</protein>
<dbReference type="PROSITE" id="PS51873">
    <property type="entry name" value="TRIAD"/>
    <property type="match status" value="1"/>
</dbReference>
<proteinExistence type="predicted"/>
<dbReference type="InterPro" id="IPR001841">
    <property type="entry name" value="Znf_RING"/>
</dbReference>
<dbReference type="OrthoDB" id="9978677at2759"/>
<dbReference type="SMART" id="SM00184">
    <property type="entry name" value="RING"/>
    <property type="match status" value="1"/>
</dbReference>
<gene>
    <name evidence="13" type="primary">si:dkey-181m9.8</name>
</gene>
<dbReference type="Pfam" id="PF23222">
    <property type="entry name" value="RRM_PARP14_1"/>
    <property type="match status" value="1"/>
</dbReference>
<evidence type="ECO:0000259" key="11">
    <source>
        <dbReference type="PROSITE" id="PS51873"/>
    </source>
</evidence>
<feature type="region of interest" description="Disordered" evidence="8">
    <location>
        <begin position="868"/>
        <end position="889"/>
    </location>
</feature>
<feature type="compositionally biased region" description="Polar residues" evidence="8">
    <location>
        <begin position="148"/>
        <end position="158"/>
    </location>
</feature>
<dbReference type="Gene3D" id="3.10.110.10">
    <property type="entry name" value="Ubiquitin Conjugating Enzyme"/>
    <property type="match status" value="1"/>
</dbReference>
<evidence type="ECO:0000259" key="9">
    <source>
        <dbReference type="PROSITE" id="PS50089"/>
    </source>
</evidence>
<keyword evidence="4 7" id="KW-0863">Zinc-finger</keyword>
<sequence length="914" mass="103389">MTHVTSELELQTLAACNYCFPAEVLAEVREVTSAFPDLHLYVDYYYYPNNDRKKLVHLRGTIPMLYEGAQYNIPVCVWIHETHPQNPPRCLVCPLRSMVINSRSSSVDAQGHVLLHCLSNWKQGWSNLSIVLEEMVAAFQREPPLFSRSPNLASSAKQRSLVEQRDLHRPDQTPGSGNSVHRKFSHPEMSSSALTQSANSSQSVKGSQSQDGVGELSGVKRSYTQELLDFGISFGTPNLRRNPTNPFITAPNMNASDPDDISNLFKSLQLERINTHQLYKDKDIPQAWRRSQGHEEGSSAQPRSLDDGHRVLVSHLPVGVSPQRMKNKLTIYFQRKQNRGGEVLAVTYPSAQPDQAVITFRNYRDAAHVLKEPSRIITVDEHQILIQLQNFSSSRVPVPKGIQGEKAEMFSIILSQEGCSFTPADVLEAVQACRDIPSALKYLSHDCPICQEQVSFSKMITMTHCSCTFCESCFKAYFSSVIKEKSIEHAVCPLCNEPDVRAAGRREESMEYFNLLDTQIRHYLDTQTHELFQRKLRDRALQEMPNFRWCAHCSFGLLHEADRLRMDCPSCQKSTCFKCKSPWASQHEGLSCEKFKEWLRLNSPEFQNSRLELLLSRNKIGPIRRNPDDVPVTLHHSDQLFYNVLTCLIYKHSVFSVVCVFVSCFADCPKCKFRFFLSKGGCLHFKCTQCQHEFCGGCSRPFRIGAACDFSAECAAKGLHAHHPRDCLYHLRDWSVARLRSLLLHHGVSHPFVSRRKDDDGKKASKGVCGVMEHKETGSAKEDPCGRPTFHDYNGYCTLHYKECLVELINQNRLDPAVLLEGPELRAELDRWKIPVPEKQPLESDKTYKERLRQMLIQRVGLTASVASMSNPAAPPTPSPSPTSPPLAAAPWYSVLNPGRTKAEDSQLLLLLND</sequence>
<evidence type="ECO:0000256" key="4">
    <source>
        <dbReference type="ARBA" id="ARBA00022771"/>
    </source>
</evidence>
<dbReference type="SUPFAM" id="SSF54495">
    <property type="entry name" value="UBC-like"/>
    <property type="match status" value="1"/>
</dbReference>
<dbReference type="GO" id="GO:0097039">
    <property type="term" value="P:protein linear polyubiquitination"/>
    <property type="evidence" value="ECO:0007669"/>
    <property type="project" value="TreeGrafter"/>
</dbReference>
<dbReference type="InterPro" id="IPR057051">
    <property type="entry name" value="PARP14_RPM_1"/>
</dbReference>
<evidence type="ECO:0000313" key="12">
    <source>
        <dbReference type="Proteomes" id="UP000221080"/>
    </source>
</evidence>
<dbReference type="CDD" id="cd16631">
    <property type="entry name" value="mRING-HC-C4C4_RBR_HOIP"/>
    <property type="match status" value="1"/>
</dbReference>
<accession>A0A979FEF2</accession>
<reference evidence="12" key="1">
    <citation type="journal article" date="2016" name="Nat. Commun.">
        <title>The channel catfish genome sequence provides insights into the evolution of scale formation in teleosts.</title>
        <authorList>
            <person name="Liu Z."/>
            <person name="Liu S."/>
            <person name="Yao J."/>
            <person name="Bao L."/>
            <person name="Zhang J."/>
            <person name="Li Y."/>
            <person name="Jiang C."/>
            <person name="Sun L."/>
            <person name="Wang R."/>
            <person name="Zhang Y."/>
            <person name="Zhou T."/>
            <person name="Zeng Q."/>
            <person name="Fu Q."/>
            <person name="Gao S."/>
            <person name="Li N."/>
            <person name="Koren S."/>
            <person name="Jiang Y."/>
            <person name="Zimin A."/>
            <person name="Xu P."/>
            <person name="Phillippy A.M."/>
            <person name="Geng X."/>
            <person name="Song L."/>
            <person name="Sun F."/>
            <person name="Li C."/>
            <person name="Wang X."/>
            <person name="Chen A."/>
            <person name="Jin Y."/>
            <person name="Yuan Z."/>
            <person name="Yang Y."/>
            <person name="Tan S."/>
            <person name="Peatman E."/>
            <person name="Lu J."/>
            <person name="Qin Z."/>
            <person name="Dunham R."/>
            <person name="Li Z."/>
            <person name="Sonstegard T."/>
            <person name="Feng J."/>
            <person name="Danzmann R.G."/>
            <person name="Schroeder S."/>
            <person name="Scheffler B."/>
            <person name="Duke M.V."/>
            <person name="Ballard L."/>
            <person name="Kucuktas H."/>
            <person name="Kaltenboeck L."/>
            <person name="Liu H."/>
            <person name="Armbruster J."/>
            <person name="Xie Y."/>
            <person name="Kirby M.L."/>
            <person name="Tian Y."/>
            <person name="Flanagan M.E."/>
            <person name="Mu W."/>
            <person name="Waldbieser G.C."/>
        </authorList>
    </citation>
    <scope>NUCLEOTIDE SEQUENCE [LARGE SCALE GENOMIC DNA]</scope>
    <source>
        <strain evidence="12">SDA103</strain>
    </source>
</reference>
<dbReference type="InterPro" id="IPR041031">
    <property type="entry name" value="RNF31_C"/>
</dbReference>
<dbReference type="SMART" id="SM00647">
    <property type="entry name" value="IBR"/>
    <property type="match status" value="1"/>
</dbReference>
<name>A0A979FEF2_ICTPU</name>
<dbReference type="Pfam" id="PF18091">
    <property type="entry name" value="E3_UbLigase_RBR"/>
    <property type="match status" value="1"/>
</dbReference>
<feature type="compositionally biased region" description="Pro residues" evidence="8">
    <location>
        <begin position="873"/>
        <end position="885"/>
    </location>
</feature>
<dbReference type="GO" id="GO:0008270">
    <property type="term" value="F:zinc ion binding"/>
    <property type="evidence" value="ECO:0007669"/>
    <property type="project" value="UniProtKB-KW"/>
</dbReference>
<dbReference type="InterPro" id="IPR002867">
    <property type="entry name" value="IBR_dom"/>
</dbReference>
<feature type="domain" description="RING-type" evidence="9">
    <location>
        <begin position="447"/>
        <end position="496"/>
    </location>
</feature>
<dbReference type="GO" id="GO:0036435">
    <property type="term" value="F:K48-linked polyubiquitin modification-dependent protein binding"/>
    <property type="evidence" value="ECO:0007669"/>
    <property type="project" value="TreeGrafter"/>
</dbReference>
<feature type="region of interest" description="Disordered" evidence="8">
    <location>
        <begin position="148"/>
        <end position="215"/>
    </location>
</feature>
<dbReference type="Pfam" id="PF01485">
    <property type="entry name" value="IBR"/>
    <property type="match status" value="1"/>
</dbReference>
<dbReference type="PANTHER" id="PTHR16004">
    <property type="entry name" value="RING FINGER PROTEIN 31-RELATED"/>
    <property type="match status" value="1"/>
</dbReference>
<evidence type="ECO:0000256" key="2">
    <source>
        <dbReference type="ARBA" id="ARBA00022723"/>
    </source>
</evidence>
<feature type="region of interest" description="Disordered" evidence="8">
    <location>
        <begin position="284"/>
        <end position="307"/>
    </location>
</feature>
<evidence type="ECO:0000256" key="1">
    <source>
        <dbReference type="ARBA" id="ARBA00022679"/>
    </source>
</evidence>
<dbReference type="AlphaFoldDB" id="A0A979FEF2"/>
<organism evidence="12 13">
    <name type="scientific">Ictalurus punctatus</name>
    <name type="common">Channel catfish</name>
    <name type="synonym">Silurus punctatus</name>
    <dbReference type="NCBI Taxonomy" id="7998"/>
    <lineage>
        <taxon>Eukaryota</taxon>
        <taxon>Metazoa</taxon>
        <taxon>Chordata</taxon>
        <taxon>Craniata</taxon>
        <taxon>Vertebrata</taxon>
        <taxon>Euteleostomi</taxon>
        <taxon>Actinopterygii</taxon>
        <taxon>Neopterygii</taxon>
        <taxon>Teleostei</taxon>
        <taxon>Ostariophysi</taxon>
        <taxon>Siluriformes</taxon>
        <taxon>Ictaluridae</taxon>
        <taxon>Ictalurus</taxon>
    </lineage>
</organism>
<evidence type="ECO:0000256" key="3">
    <source>
        <dbReference type="ARBA" id="ARBA00022737"/>
    </source>
</evidence>
<evidence type="ECO:0000256" key="5">
    <source>
        <dbReference type="ARBA" id="ARBA00022786"/>
    </source>
</evidence>
<dbReference type="Proteomes" id="UP000221080">
    <property type="component" value="Chromosome 20"/>
</dbReference>
<dbReference type="Gene3D" id="3.30.70.330">
    <property type="match status" value="1"/>
</dbReference>
<dbReference type="InterPro" id="IPR026254">
    <property type="entry name" value="RNF31-like"/>
</dbReference>
<keyword evidence="6" id="KW-0862">Zinc</keyword>
<evidence type="ECO:0000256" key="8">
    <source>
        <dbReference type="SAM" id="MobiDB-lite"/>
    </source>
</evidence>
<dbReference type="Pfam" id="PF05743">
    <property type="entry name" value="UEV"/>
    <property type="match status" value="1"/>
</dbReference>
<feature type="compositionally biased region" description="Basic and acidic residues" evidence="8">
    <location>
        <begin position="160"/>
        <end position="171"/>
    </location>
</feature>
<dbReference type="PANTHER" id="PTHR16004:SF3">
    <property type="entry name" value="E3 UBIQUITIN-PROTEIN LIGASE RNF31"/>
    <property type="match status" value="1"/>
</dbReference>
<keyword evidence="1" id="KW-0808">Transferase</keyword>